<feature type="transmembrane region" description="Helical" evidence="6">
    <location>
        <begin position="68"/>
        <end position="89"/>
    </location>
</feature>
<feature type="transmembrane region" description="Helical" evidence="6">
    <location>
        <begin position="299"/>
        <end position="320"/>
    </location>
</feature>
<accession>A0AAX4K801</accession>
<feature type="transmembrane region" description="Helical" evidence="6">
    <location>
        <begin position="346"/>
        <end position="367"/>
    </location>
</feature>
<name>A0AAX4K801_9TREE</name>
<evidence type="ECO:0000256" key="3">
    <source>
        <dbReference type="ARBA" id="ARBA00022989"/>
    </source>
</evidence>
<keyword evidence="3 6" id="KW-1133">Transmembrane helix</keyword>
<keyword evidence="4 6" id="KW-0472">Membrane</keyword>
<keyword evidence="2 6" id="KW-0812">Transmembrane</keyword>
<keyword evidence="8" id="KW-1185">Reference proteome</keyword>
<evidence type="ECO:0000256" key="2">
    <source>
        <dbReference type="ARBA" id="ARBA00022692"/>
    </source>
</evidence>
<evidence type="ECO:0008006" key="9">
    <source>
        <dbReference type="Google" id="ProtNLM"/>
    </source>
</evidence>
<organism evidence="7 8">
    <name type="scientific">Kwoniella dendrophila CBS 6074</name>
    <dbReference type="NCBI Taxonomy" id="1295534"/>
    <lineage>
        <taxon>Eukaryota</taxon>
        <taxon>Fungi</taxon>
        <taxon>Dikarya</taxon>
        <taxon>Basidiomycota</taxon>
        <taxon>Agaricomycotina</taxon>
        <taxon>Tremellomycetes</taxon>
        <taxon>Tremellales</taxon>
        <taxon>Cryptococcaceae</taxon>
        <taxon>Kwoniella</taxon>
    </lineage>
</organism>
<dbReference type="InterPro" id="IPR002293">
    <property type="entry name" value="AA/rel_permease1"/>
</dbReference>
<feature type="region of interest" description="Disordered" evidence="5">
    <location>
        <begin position="1"/>
        <end position="20"/>
    </location>
</feature>
<reference evidence="7 8" key="1">
    <citation type="submission" date="2024-01" db="EMBL/GenBank/DDBJ databases">
        <title>Comparative genomics of Cryptococcus and Kwoniella reveals pathogenesis evolution and contrasting modes of karyotype evolution via chromosome fusion or intercentromeric recombination.</title>
        <authorList>
            <person name="Coelho M.A."/>
            <person name="David-Palma M."/>
            <person name="Shea T."/>
            <person name="Bowers K."/>
            <person name="McGinley-Smith S."/>
            <person name="Mohammad A.W."/>
            <person name="Gnirke A."/>
            <person name="Yurkov A.M."/>
            <person name="Nowrousian M."/>
            <person name="Sun S."/>
            <person name="Cuomo C.A."/>
            <person name="Heitman J."/>
        </authorList>
    </citation>
    <scope>NUCLEOTIDE SEQUENCE [LARGE SCALE GENOMIC DNA]</scope>
    <source>
        <strain evidence="7 8">CBS 6074</strain>
    </source>
</reference>
<feature type="transmembrane region" description="Helical" evidence="6">
    <location>
        <begin position="101"/>
        <end position="128"/>
    </location>
</feature>
<dbReference type="Pfam" id="PF13520">
    <property type="entry name" value="AA_permease_2"/>
    <property type="match status" value="1"/>
</dbReference>
<dbReference type="PANTHER" id="PTHR11785">
    <property type="entry name" value="AMINO ACID TRANSPORTER"/>
    <property type="match status" value="1"/>
</dbReference>
<feature type="compositionally biased region" description="Basic and acidic residues" evidence="5">
    <location>
        <begin position="1"/>
        <end position="11"/>
    </location>
</feature>
<dbReference type="Proteomes" id="UP001355207">
    <property type="component" value="Chromosome 11"/>
</dbReference>
<gene>
    <name evidence="7" type="ORF">L201_007939</name>
</gene>
<feature type="transmembrane region" description="Helical" evidence="6">
    <location>
        <begin position="191"/>
        <end position="210"/>
    </location>
</feature>
<comment type="subcellular location">
    <subcellularLocation>
        <location evidence="1">Membrane</location>
        <topology evidence="1">Multi-pass membrane protein</topology>
    </subcellularLocation>
</comment>
<evidence type="ECO:0000313" key="8">
    <source>
        <dbReference type="Proteomes" id="UP001355207"/>
    </source>
</evidence>
<dbReference type="RefSeq" id="XP_066079737.1">
    <property type="nucleotide sequence ID" value="XM_066223640.1"/>
</dbReference>
<dbReference type="PANTHER" id="PTHR11785:SF353">
    <property type="entry name" value="METHIONINE TRANSPORTER (EUROFUNG)"/>
    <property type="match status" value="1"/>
</dbReference>
<feature type="transmembrane region" description="Helical" evidence="6">
    <location>
        <begin position="148"/>
        <end position="170"/>
    </location>
</feature>
<dbReference type="Gene3D" id="1.20.1740.10">
    <property type="entry name" value="Amino acid/polyamine transporter I"/>
    <property type="match status" value="1"/>
</dbReference>
<evidence type="ECO:0000256" key="6">
    <source>
        <dbReference type="SAM" id="Phobius"/>
    </source>
</evidence>
<evidence type="ECO:0000256" key="5">
    <source>
        <dbReference type="SAM" id="MobiDB-lite"/>
    </source>
</evidence>
<feature type="transmembrane region" description="Helical" evidence="6">
    <location>
        <begin position="465"/>
        <end position="483"/>
    </location>
</feature>
<feature type="transmembrane region" description="Helical" evidence="6">
    <location>
        <begin position="216"/>
        <end position="237"/>
    </location>
</feature>
<dbReference type="GO" id="GO:0016020">
    <property type="term" value="C:membrane"/>
    <property type="evidence" value="ECO:0007669"/>
    <property type="project" value="UniProtKB-SubCell"/>
</dbReference>
<feature type="transmembrane region" description="Helical" evidence="6">
    <location>
        <begin position="495"/>
        <end position="518"/>
    </location>
</feature>
<feature type="transmembrane region" description="Helical" evidence="6">
    <location>
        <begin position="420"/>
        <end position="445"/>
    </location>
</feature>
<dbReference type="AlphaFoldDB" id="A0AAX4K801"/>
<protein>
    <recommendedName>
        <fullName evidence="9">High-affinity methionine permease</fullName>
    </recommendedName>
</protein>
<evidence type="ECO:0000256" key="1">
    <source>
        <dbReference type="ARBA" id="ARBA00004141"/>
    </source>
</evidence>
<evidence type="ECO:0000256" key="4">
    <source>
        <dbReference type="ARBA" id="ARBA00023136"/>
    </source>
</evidence>
<evidence type="ECO:0000313" key="7">
    <source>
        <dbReference type="EMBL" id="WWC92975.1"/>
    </source>
</evidence>
<feature type="transmembrane region" description="Helical" evidence="6">
    <location>
        <begin position="387"/>
        <end position="414"/>
    </location>
</feature>
<sequence length="576" mass="63109">METSIEEKDAELFSPQISPGGNHFGQPEFYIDGQVNFVGEVGGNGAQATIQDVSGAPVESTNPLGYSVGWWSALFLNITMLIGTGIFSFPSSLLKSLGSVGLCLLYWPIGLAISLAGISVFLEFTAYFPSRSGAAVVWLEQAYKKPKYFFPVAYAVQTVILNFVSSNCVVVSSYIFRMTDHTPSDWESKGVSLAVLTIVALPLIISTNWTLRLSNFFGVVKLVTLFLIIVPGFVALGGGFKSVPNPKANFHNAFEGTRGNGYSLSNALVNIIFSYGGFDNSFKVANEIQNPIKTIRKTANTAVIGIAILYMLCNISYFAVLTKEEIRGSTEVTATLFWHKIFGEKAAKGLTILPVLSAASNILSTMVGHSRMIREAGRQGVLPWPKFWVTTWPFGTPTGAMAVVWITSFIIIVAPPAGSAFNFIVALQNYPESFFLVLTTAGLFLIRRDRKRLNLPRPENRSWTIVAMFYLAANIFLVVMPWIPPAGGINDSSFGFFYGASALAGMGIVLTCGVYFIVYSKVLPKWGGYQLRQVVIRLEEGSVTHKLIKIKNEDLDDWDFKHDPSGNSLNENQHHA</sequence>
<proteinExistence type="predicted"/>
<dbReference type="GeneID" id="91098607"/>
<dbReference type="EMBL" id="CP144108">
    <property type="protein sequence ID" value="WWC92975.1"/>
    <property type="molecule type" value="Genomic_DNA"/>
</dbReference>
<dbReference type="GO" id="GO:0015179">
    <property type="term" value="F:L-amino acid transmembrane transporter activity"/>
    <property type="evidence" value="ECO:0007669"/>
    <property type="project" value="TreeGrafter"/>
</dbReference>
<dbReference type="InterPro" id="IPR050598">
    <property type="entry name" value="AminoAcid_Transporter"/>
</dbReference>